<gene>
    <name evidence="1" type="ORF">NE398_16940</name>
</gene>
<name>A0A9X4B1C7_9CLOT</name>
<dbReference type="AlphaFoldDB" id="A0A9X4B1C7"/>
<reference evidence="1" key="1">
    <citation type="submission" date="2022-05" db="EMBL/GenBank/DDBJ databases">
        <title>Draft genome sequence of Clostridium tertium strain CP3 isolated from Peru.</title>
        <authorList>
            <person name="Hurtado R."/>
            <person name="Lima L."/>
            <person name="Sousa T."/>
            <person name="Jaiswal A.K."/>
            <person name="Tiwari S."/>
            <person name="Maturrano L."/>
            <person name="Brenig B."/>
            <person name="Azevedo V."/>
        </authorList>
    </citation>
    <scope>NUCLEOTIDE SEQUENCE</scope>
    <source>
        <strain evidence="1">CP3</strain>
    </source>
</reference>
<dbReference type="Proteomes" id="UP001141183">
    <property type="component" value="Unassembled WGS sequence"/>
</dbReference>
<keyword evidence="2" id="KW-1185">Reference proteome</keyword>
<proteinExistence type="predicted"/>
<evidence type="ECO:0000313" key="2">
    <source>
        <dbReference type="Proteomes" id="UP001141183"/>
    </source>
</evidence>
<evidence type="ECO:0000313" key="1">
    <source>
        <dbReference type="EMBL" id="MDC4241824.1"/>
    </source>
</evidence>
<comment type="caution">
    <text evidence="1">The sequence shown here is derived from an EMBL/GenBank/DDBJ whole genome shotgun (WGS) entry which is preliminary data.</text>
</comment>
<sequence length="80" mass="9408">MDIEESIYIVEGVIKEYMDSRIYIRYCVDNILLQFNGSAMNYIDYKNRISSVNTDKHITTIEEKESIRNNAIKTFSEIFG</sequence>
<accession>A0A9X4B1C7</accession>
<dbReference type="EMBL" id="JAMRYU010000020">
    <property type="protein sequence ID" value="MDC4241824.1"/>
    <property type="molecule type" value="Genomic_DNA"/>
</dbReference>
<dbReference type="RefSeq" id="WP_216684691.1">
    <property type="nucleotide sequence ID" value="NZ_JAHLZG010000002.1"/>
</dbReference>
<protein>
    <submittedName>
        <fullName evidence="1">Uncharacterized protein</fullName>
    </submittedName>
</protein>
<organism evidence="1 2">
    <name type="scientific">Clostridium tertium</name>
    <dbReference type="NCBI Taxonomy" id="1559"/>
    <lineage>
        <taxon>Bacteria</taxon>
        <taxon>Bacillati</taxon>
        <taxon>Bacillota</taxon>
        <taxon>Clostridia</taxon>
        <taxon>Eubacteriales</taxon>
        <taxon>Clostridiaceae</taxon>
        <taxon>Clostridium</taxon>
    </lineage>
</organism>